<keyword evidence="3" id="KW-0378">Hydrolase</keyword>
<dbReference type="Gene3D" id="3.90.1720.10">
    <property type="entry name" value="endopeptidase domain like (from Nostoc punctiforme)"/>
    <property type="match status" value="1"/>
</dbReference>
<reference evidence="7 8" key="1">
    <citation type="journal article" date="2012" name="J. Bacteriol.">
        <title>Genome of Bacillus macauensis ZFHKF-1, a Long-Chain-Forming Bacterium.</title>
        <authorList>
            <person name="Cai L."/>
            <person name="Zhang T."/>
        </authorList>
    </citation>
    <scope>NUCLEOTIDE SEQUENCE [LARGE SCALE GENOMIC DNA]</scope>
    <source>
        <strain evidence="7 8">ZFHKF-1</strain>
    </source>
</reference>
<dbReference type="STRING" id="1196324.A374_05551"/>
<accession>I8ALB0</accession>
<dbReference type="InterPro" id="IPR036365">
    <property type="entry name" value="PGBD-like_sf"/>
</dbReference>
<protein>
    <submittedName>
        <fullName evidence="7">Cell wall endopeptidase</fullName>
    </submittedName>
</protein>
<evidence type="ECO:0000256" key="2">
    <source>
        <dbReference type="ARBA" id="ARBA00022670"/>
    </source>
</evidence>
<dbReference type="AlphaFoldDB" id="I8ALB0"/>
<dbReference type="RefSeq" id="WP_007201209.1">
    <property type="nucleotide sequence ID" value="NZ_AKKV01000021.1"/>
</dbReference>
<evidence type="ECO:0000256" key="5">
    <source>
        <dbReference type="SAM" id="SignalP"/>
    </source>
</evidence>
<dbReference type="Pfam" id="PF01471">
    <property type="entry name" value="PG_binding_1"/>
    <property type="match status" value="1"/>
</dbReference>
<dbReference type="SUPFAM" id="SSF54001">
    <property type="entry name" value="Cysteine proteinases"/>
    <property type="match status" value="1"/>
</dbReference>
<dbReference type="InterPro" id="IPR000064">
    <property type="entry name" value="NLP_P60_dom"/>
</dbReference>
<evidence type="ECO:0000256" key="1">
    <source>
        <dbReference type="ARBA" id="ARBA00007074"/>
    </source>
</evidence>
<evidence type="ECO:0000256" key="3">
    <source>
        <dbReference type="ARBA" id="ARBA00022801"/>
    </source>
</evidence>
<dbReference type="InterPro" id="IPR051202">
    <property type="entry name" value="Peptidase_C40"/>
</dbReference>
<keyword evidence="4" id="KW-0788">Thiol protease</keyword>
<evidence type="ECO:0000313" key="7">
    <source>
        <dbReference type="EMBL" id="EIT86404.1"/>
    </source>
</evidence>
<dbReference type="InterPro" id="IPR038765">
    <property type="entry name" value="Papain-like_cys_pep_sf"/>
</dbReference>
<dbReference type="EMBL" id="AKKV01000021">
    <property type="protein sequence ID" value="EIT86404.1"/>
    <property type="molecule type" value="Genomic_DNA"/>
</dbReference>
<evidence type="ECO:0000256" key="4">
    <source>
        <dbReference type="ARBA" id="ARBA00022807"/>
    </source>
</evidence>
<feature type="chain" id="PRO_5003713664" evidence="5">
    <location>
        <begin position="24"/>
        <end position="213"/>
    </location>
</feature>
<comment type="caution">
    <text evidence="7">The sequence shown here is derived from an EMBL/GenBank/DDBJ whole genome shotgun (WGS) entry which is preliminary data.</text>
</comment>
<dbReference type="InterPro" id="IPR036366">
    <property type="entry name" value="PGBDSf"/>
</dbReference>
<keyword evidence="8" id="KW-1185">Reference proteome</keyword>
<comment type="similarity">
    <text evidence="1">Belongs to the peptidase C40 family.</text>
</comment>
<dbReference type="GO" id="GO:0008234">
    <property type="term" value="F:cysteine-type peptidase activity"/>
    <property type="evidence" value="ECO:0007669"/>
    <property type="project" value="UniProtKB-KW"/>
</dbReference>
<keyword evidence="2" id="KW-0645">Protease</keyword>
<dbReference type="Gene3D" id="1.10.101.10">
    <property type="entry name" value="PGBD-like superfamily/PGBD"/>
    <property type="match status" value="1"/>
</dbReference>
<proteinExistence type="inferred from homology"/>
<gene>
    <name evidence="7" type="ORF">A374_05551</name>
</gene>
<dbReference type="Pfam" id="PF00877">
    <property type="entry name" value="NLPC_P60"/>
    <property type="match status" value="1"/>
</dbReference>
<dbReference type="eggNOG" id="COG0791">
    <property type="taxonomic scope" value="Bacteria"/>
</dbReference>
<dbReference type="PROSITE" id="PS51935">
    <property type="entry name" value="NLPC_P60"/>
    <property type="match status" value="1"/>
</dbReference>
<dbReference type="OrthoDB" id="9813368at2"/>
<dbReference type="SUPFAM" id="SSF47090">
    <property type="entry name" value="PGBD-like"/>
    <property type="match status" value="1"/>
</dbReference>
<feature type="domain" description="NlpC/P60" evidence="6">
    <location>
        <begin position="93"/>
        <end position="213"/>
    </location>
</feature>
<dbReference type="Proteomes" id="UP000004080">
    <property type="component" value="Unassembled WGS sequence"/>
</dbReference>
<evidence type="ECO:0000259" key="6">
    <source>
        <dbReference type="PROSITE" id="PS51935"/>
    </source>
</evidence>
<dbReference type="PANTHER" id="PTHR47053:SF1">
    <property type="entry name" value="MUREIN DD-ENDOPEPTIDASE MEPH-RELATED"/>
    <property type="match status" value="1"/>
</dbReference>
<dbReference type="PATRIC" id="fig|1196324.3.peg.1130"/>
<dbReference type="PANTHER" id="PTHR47053">
    <property type="entry name" value="MUREIN DD-ENDOPEPTIDASE MEPH-RELATED"/>
    <property type="match status" value="1"/>
</dbReference>
<organism evidence="7 8">
    <name type="scientific">Fictibacillus macauensis ZFHKF-1</name>
    <dbReference type="NCBI Taxonomy" id="1196324"/>
    <lineage>
        <taxon>Bacteria</taxon>
        <taxon>Bacillati</taxon>
        <taxon>Bacillota</taxon>
        <taxon>Bacilli</taxon>
        <taxon>Bacillales</taxon>
        <taxon>Fictibacillaceae</taxon>
        <taxon>Fictibacillus</taxon>
    </lineage>
</organism>
<dbReference type="GO" id="GO:0006508">
    <property type="term" value="P:proteolysis"/>
    <property type="evidence" value="ECO:0007669"/>
    <property type="project" value="UniProtKB-KW"/>
</dbReference>
<evidence type="ECO:0000313" key="8">
    <source>
        <dbReference type="Proteomes" id="UP000004080"/>
    </source>
</evidence>
<dbReference type="InterPro" id="IPR002477">
    <property type="entry name" value="Peptidoglycan-bd-like"/>
</dbReference>
<name>I8ALB0_9BACL</name>
<sequence>MKKFLGSLLGVAVLVGGPVSAQAQFDDHTLHKEMVNHGVKQLQEKLRAEGYYSEDKLAYYGPQTEQAVKSFQKANGLVVDGVAGKSVLSALNAFDPGKLIDTAKKYRGTPYVWGGESPKGFDCSGYLNYIFKEATDVDLPRVVKDIYEHGDRVGELKPGDIVFFDLEGSGVSHAGLYSGNGNFMHASSTKGVTEAELDNPYWKKHYEGARRYR</sequence>
<feature type="signal peptide" evidence="5">
    <location>
        <begin position="1"/>
        <end position="23"/>
    </location>
</feature>
<keyword evidence="5" id="KW-0732">Signal</keyword>